<feature type="domain" description="N-acetyltransferase" evidence="4">
    <location>
        <begin position="2"/>
        <end position="146"/>
    </location>
</feature>
<dbReference type="EMBL" id="BAAARW010000012">
    <property type="protein sequence ID" value="GAA2419350.1"/>
    <property type="molecule type" value="Genomic_DNA"/>
</dbReference>
<protein>
    <submittedName>
        <fullName evidence="5">GNAT family N-acetyltransferase</fullName>
    </submittedName>
</protein>
<gene>
    <name evidence="5" type="ORF">GCM10010191_33010</name>
</gene>
<evidence type="ECO:0000259" key="4">
    <source>
        <dbReference type="PROSITE" id="PS51186"/>
    </source>
</evidence>
<name>A0ABN3J2M8_9ACTN</name>
<evidence type="ECO:0000256" key="2">
    <source>
        <dbReference type="ARBA" id="ARBA00023315"/>
    </source>
</evidence>
<dbReference type="Gene3D" id="3.40.630.30">
    <property type="match status" value="1"/>
</dbReference>
<comment type="caution">
    <text evidence="5">The sequence shown here is derived from an EMBL/GenBank/DDBJ whole genome shotgun (WGS) entry which is preliminary data.</text>
</comment>
<accession>A0ABN3J2M8</accession>
<dbReference type="CDD" id="cd04301">
    <property type="entry name" value="NAT_SF"/>
    <property type="match status" value="1"/>
</dbReference>
<proteinExistence type="predicted"/>
<dbReference type="InterPro" id="IPR016181">
    <property type="entry name" value="Acyl_CoA_acyltransferase"/>
</dbReference>
<dbReference type="InterPro" id="IPR051016">
    <property type="entry name" value="Diverse_Substrate_AcTransf"/>
</dbReference>
<dbReference type="Proteomes" id="UP001501231">
    <property type="component" value="Unassembled WGS sequence"/>
</dbReference>
<evidence type="ECO:0000256" key="1">
    <source>
        <dbReference type="ARBA" id="ARBA00022679"/>
    </source>
</evidence>
<keyword evidence="6" id="KW-1185">Reference proteome</keyword>
<organism evidence="5 6">
    <name type="scientific">Actinomadura vinacea</name>
    <dbReference type="NCBI Taxonomy" id="115336"/>
    <lineage>
        <taxon>Bacteria</taxon>
        <taxon>Bacillati</taxon>
        <taxon>Actinomycetota</taxon>
        <taxon>Actinomycetes</taxon>
        <taxon>Streptosporangiales</taxon>
        <taxon>Thermomonosporaceae</taxon>
        <taxon>Actinomadura</taxon>
    </lineage>
</organism>
<keyword evidence="2" id="KW-0012">Acyltransferase</keyword>
<dbReference type="InterPro" id="IPR000182">
    <property type="entry name" value="GNAT_dom"/>
</dbReference>
<dbReference type="SUPFAM" id="SSF55729">
    <property type="entry name" value="Acyl-CoA N-acyltransferases (Nat)"/>
    <property type="match status" value="1"/>
</dbReference>
<keyword evidence="3" id="KW-0175">Coiled coil</keyword>
<evidence type="ECO:0000313" key="6">
    <source>
        <dbReference type="Proteomes" id="UP001501231"/>
    </source>
</evidence>
<sequence>MPAILRLVRDLAEYERALHEVKATEEDLRTALFGEEPRVFAHVAEHDGEVVGFALWFLTFSTWLGRHGIYLEDLYVDPATRGQGHGKALLAELAKIAEERGYGRVEWAVLNWNTPSIAFYESLGARPQDEWTTYRLTGDPLAKLANT</sequence>
<dbReference type="PANTHER" id="PTHR10545">
    <property type="entry name" value="DIAMINE N-ACETYLTRANSFERASE"/>
    <property type="match status" value="1"/>
</dbReference>
<dbReference type="Pfam" id="PF00583">
    <property type="entry name" value="Acetyltransf_1"/>
    <property type="match status" value="1"/>
</dbReference>
<evidence type="ECO:0000313" key="5">
    <source>
        <dbReference type="EMBL" id="GAA2419350.1"/>
    </source>
</evidence>
<feature type="coiled-coil region" evidence="3">
    <location>
        <begin position="4"/>
        <end position="31"/>
    </location>
</feature>
<dbReference type="PROSITE" id="PS51186">
    <property type="entry name" value="GNAT"/>
    <property type="match status" value="1"/>
</dbReference>
<keyword evidence="1" id="KW-0808">Transferase</keyword>
<dbReference type="PANTHER" id="PTHR10545:SF29">
    <property type="entry name" value="GH14572P-RELATED"/>
    <property type="match status" value="1"/>
</dbReference>
<evidence type="ECO:0000256" key="3">
    <source>
        <dbReference type="SAM" id="Coils"/>
    </source>
</evidence>
<reference evidence="5 6" key="1">
    <citation type="journal article" date="2019" name="Int. J. Syst. Evol. Microbiol.">
        <title>The Global Catalogue of Microorganisms (GCM) 10K type strain sequencing project: providing services to taxonomists for standard genome sequencing and annotation.</title>
        <authorList>
            <consortium name="The Broad Institute Genomics Platform"/>
            <consortium name="The Broad Institute Genome Sequencing Center for Infectious Disease"/>
            <person name="Wu L."/>
            <person name="Ma J."/>
        </authorList>
    </citation>
    <scope>NUCLEOTIDE SEQUENCE [LARGE SCALE GENOMIC DNA]</scope>
    <source>
        <strain evidence="5 6">JCM 3325</strain>
    </source>
</reference>